<dbReference type="Proteomes" id="UP001189429">
    <property type="component" value="Unassembled WGS sequence"/>
</dbReference>
<accession>A0ABN9TV98</accession>
<sequence>MEAPSRKAAAARATLAAPAPAAPREEDAAAAAGAAASGPGGAVAAAEAAAEAKAPASGSSEPFAGYYSRHVLPGSSLAALGPAHGRRRAAAAAAPPPEGAAEAAAGPPRDVREEELSDSLLQMEMEMDSAWGELRERREENATLRGELAVIQALIHERSEGSDGGGVLSAGSPVLSDIQAPEPSFWAPSFQAPSELSSGVAAPTRQAQLSLNIFHMQFQLDGILEELGNENEAAQALRGAIDTDHLLLLAGGRAFVEPRPRYVQSLIDEVLKRYGVCCCR</sequence>
<feature type="compositionally biased region" description="Low complexity" evidence="1">
    <location>
        <begin position="6"/>
        <end position="19"/>
    </location>
</feature>
<feature type="region of interest" description="Disordered" evidence="1">
    <location>
        <begin position="1"/>
        <end position="65"/>
    </location>
</feature>
<evidence type="ECO:0000313" key="2">
    <source>
        <dbReference type="EMBL" id="CAK0849166.1"/>
    </source>
</evidence>
<evidence type="ECO:0000313" key="3">
    <source>
        <dbReference type="Proteomes" id="UP001189429"/>
    </source>
</evidence>
<feature type="compositionally biased region" description="Low complexity" evidence="1">
    <location>
        <begin position="99"/>
        <end position="108"/>
    </location>
</feature>
<evidence type="ECO:0000256" key="1">
    <source>
        <dbReference type="SAM" id="MobiDB-lite"/>
    </source>
</evidence>
<feature type="compositionally biased region" description="Low complexity" evidence="1">
    <location>
        <begin position="29"/>
        <end position="62"/>
    </location>
</feature>
<name>A0ABN9TV98_9DINO</name>
<organism evidence="2 3">
    <name type="scientific">Prorocentrum cordatum</name>
    <dbReference type="NCBI Taxonomy" id="2364126"/>
    <lineage>
        <taxon>Eukaryota</taxon>
        <taxon>Sar</taxon>
        <taxon>Alveolata</taxon>
        <taxon>Dinophyceae</taxon>
        <taxon>Prorocentrales</taxon>
        <taxon>Prorocentraceae</taxon>
        <taxon>Prorocentrum</taxon>
    </lineage>
</organism>
<feature type="region of interest" description="Disordered" evidence="1">
    <location>
        <begin position="77"/>
        <end position="116"/>
    </location>
</feature>
<proteinExistence type="predicted"/>
<keyword evidence="3" id="KW-1185">Reference proteome</keyword>
<dbReference type="EMBL" id="CAUYUJ010015038">
    <property type="protein sequence ID" value="CAK0849166.1"/>
    <property type="molecule type" value="Genomic_DNA"/>
</dbReference>
<protein>
    <submittedName>
        <fullName evidence="2">Uncharacterized protein</fullName>
    </submittedName>
</protein>
<reference evidence="2" key="1">
    <citation type="submission" date="2023-10" db="EMBL/GenBank/DDBJ databases">
        <authorList>
            <person name="Chen Y."/>
            <person name="Shah S."/>
            <person name="Dougan E. K."/>
            <person name="Thang M."/>
            <person name="Chan C."/>
        </authorList>
    </citation>
    <scope>NUCLEOTIDE SEQUENCE [LARGE SCALE GENOMIC DNA]</scope>
</reference>
<gene>
    <name evidence="2" type="ORF">PCOR1329_LOCUS41917</name>
</gene>
<comment type="caution">
    <text evidence="2">The sequence shown here is derived from an EMBL/GenBank/DDBJ whole genome shotgun (WGS) entry which is preliminary data.</text>
</comment>